<evidence type="ECO:0000256" key="3">
    <source>
        <dbReference type="ARBA" id="ARBA00006001"/>
    </source>
</evidence>
<dbReference type="Pfam" id="PF03853">
    <property type="entry name" value="YjeF_N"/>
    <property type="match status" value="1"/>
</dbReference>
<evidence type="ECO:0000259" key="20">
    <source>
        <dbReference type="PROSITE" id="PS51383"/>
    </source>
</evidence>
<comment type="similarity">
    <text evidence="17">Belongs to the NnrD/CARKD family.</text>
</comment>
<dbReference type="Pfam" id="PF01256">
    <property type="entry name" value="Carb_kinase"/>
    <property type="match status" value="1"/>
</dbReference>
<feature type="binding site" evidence="18">
    <location>
        <begin position="132"/>
        <end position="138"/>
    </location>
    <ligand>
        <name>(6S)-NADPHX</name>
        <dbReference type="ChEBI" id="CHEBI:64076"/>
    </ligand>
</feature>
<accession>A0A2G8RCX1</accession>
<feature type="binding site" evidence="17">
    <location>
        <position position="339"/>
    </location>
    <ligand>
        <name>(6S)-NADPHX</name>
        <dbReference type="ChEBI" id="CHEBI:64076"/>
    </ligand>
</feature>
<keyword evidence="10 17" id="KW-0520">NAD</keyword>
<dbReference type="HAMAP" id="MF_01965">
    <property type="entry name" value="NADHX_dehydratase"/>
    <property type="match status" value="1"/>
</dbReference>
<comment type="caution">
    <text evidence="18">Lacks conserved residue(s) required for the propagation of feature annotation.</text>
</comment>
<keyword evidence="7 17" id="KW-0067">ATP-binding</keyword>
<protein>
    <recommendedName>
        <fullName evidence="19">Bifunctional NAD(P)H-hydrate repair enzyme</fullName>
    </recommendedName>
    <alternativeName>
        <fullName evidence="19">Nicotinamide nucleotide repair protein</fullName>
    </alternativeName>
    <domain>
        <recommendedName>
            <fullName evidence="19">ADP-dependent (S)-NAD(P)H-hydrate dehydratase</fullName>
            <ecNumber evidence="19">4.2.1.136</ecNumber>
        </recommendedName>
        <alternativeName>
            <fullName evidence="19">ADP-dependent NAD(P)HX dehydratase</fullName>
        </alternativeName>
    </domain>
    <domain>
        <recommendedName>
            <fullName evidence="19">NAD(P)H-hydrate epimerase</fullName>
            <ecNumber evidence="19">5.1.99.6</ecNumber>
        </recommendedName>
    </domain>
</protein>
<feature type="binding site" evidence="17">
    <location>
        <begin position="430"/>
        <end position="434"/>
    </location>
    <ligand>
        <name>AMP</name>
        <dbReference type="ChEBI" id="CHEBI:456215"/>
    </ligand>
</feature>
<evidence type="ECO:0000256" key="17">
    <source>
        <dbReference type="HAMAP-Rule" id="MF_01965"/>
    </source>
</evidence>
<comment type="function">
    <text evidence="14 19">Bifunctional enzyme that catalyzes the epimerization of the S- and R-forms of NAD(P)HX and the dehydration of the S-form of NAD(P)HX at the expense of ADP, which is converted to AMP. This allows the repair of both epimers of NAD(P)HX, a damaged form of NAD(P)H that is a result of enzymatic or heat-dependent hydration.</text>
</comment>
<dbReference type="RefSeq" id="WP_099911594.1">
    <property type="nucleotide sequence ID" value="NZ_AWWI01000100.1"/>
</dbReference>
<dbReference type="CDD" id="cd01171">
    <property type="entry name" value="YXKO-related"/>
    <property type="match status" value="1"/>
</dbReference>
<feature type="binding site" evidence="17">
    <location>
        <position position="391"/>
    </location>
    <ligand>
        <name>(6S)-NADPHX</name>
        <dbReference type="ChEBI" id="CHEBI:64076"/>
    </ligand>
</feature>
<feature type="binding site" evidence="17">
    <location>
        <position position="277"/>
    </location>
    <ligand>
        <name>(6S)-NADPHX</name>
        <dbReference type="ChEBI" id="CHEBI:64076"/>
    </ligand>
</feature>
<dbReference type="HAMAP" id="MF_01966">
    <property type="entry name" value="NADHX_epimerase"/>
    <property type="match status" value="1"/>
</dbReference>
<comment type="function">
    <text evidence="17">Catalyzes the dehydration of the S-form of NAD(P)HX at the expense of ADP, which is converted to AMP. Together with NAD(P)HX epimerase, which catalyzes the epimerization of the S- and R-forms, the enzyme allows the repair of both epimers of NAD(P)HX, a damaged form of NAD(P)H that is a result of enzymatic or heat-dependent hydration.</text>
</comment>
<evidence type="ECO:0000256" key="6">
    <source>
        <dbReference type="ARBA" id="ARBA00022741"/>
    </source>
</evidence>
<dbReference type="PROSITE" id="PS01050">
    <property type="entry name" value="YJEF_C_2"/>
    <property type="match status" value="1"/>
</dbReference>
<comment type="similarity">
    <text evidence="3 19">In the N-terminal section; belongs to the NnrE/AIBP family.</text>
</comment>
<dbReference type="NCBIfam" id="TIGR00197">
    <property type="entry name" value="yjeF_nterm"/>
    <property type="match status" value="1"/>
</dbReference>
<gene>
    <name evidence="17" type="primary">nnrD</name>
    <name evidence="18" type="synonym">nnrE</name>
    <name evidence="22" type="ORF">P775_14890</name>
</gene>
<dbReference type="GO" id="GO:0005524">
    <property type="term" value="F:ATP binding"/>
    <property type="evidence" value="ECO:0007669"/>
    <property type="project" value="UniProtKB-UniRule"/>
</dbReference>
<keyword evidence="13" id="KW-0511">Multifunctional enzyme</keyword>
<dbReference type="PANTHER" id="PTHR12592:SF0">
    <property type="entry name" value="ATP-DEPENDENT (S)-NAD(P)H-HYDRATE DEHYDRATASE"/>
    <property type="match status" value="1"/>
</dbReference>
<dbReference type="EC" id="4.2.1.136" evidence="19"/>
<keyword evidence="8 17" id="KW-0521">NADP</keyword>
<feature type="binding site" evidence="17">
    <location>
        <position position="463"/>
    </location>
    <ligand>
        <name>AMP</name>
        <dbReference type="ChEBI" id="CHEBI:456215"/>
    </ligand>
</feature>
<dbReference type="PIRSF" id="PIRSF017184">
    <property type="entry name" value="Nnr"/>
    <property type="match status" value="1"/>
</dbReference>
<evidence type="ECO:0000259" key="21">
    <source>
        <dbReference type="PROSITE" id="PS51385"/>
    </source>
</evidence>
<dbReference type="PANTHER" id="PTHR12592">
    <property type="entry name" value="ATP-DEPENDENT (S)-NAD(P)H-HYDRATE DEHYDRATASE FAMILY MEMBER"/>
    <property type="match status" value="1"/>
</dbReference>
<comment type="catalytic activity">
    <reaction evidence="2 18 19">
        <text>(6R)-NADPHX = (6S)-NADPHX</text>
        <dbReference type="Rhea" id="RHEA:32227"/>
        <dbReference type="ChEBI" id="CHEBI:64076"/>
        <dbReference type="ChEBI" id="CHEBI:64077"/>
        <dbReference type="EC" id="5.1.99.6"/>
    </reaction>
</comment>
<evidence type="ECO:0000313" key="22">
    <source>
        <dbReference type="EMBL" id="PIL19424.1"/>
    </source>
</evidence>
<comment type="similarity">
    <text evidence="18">Belongs to the NnrE/AIBP family.</text>
</comment>
<dbReference type="InterPro" id="IPR004443">
    <property type="entry name" value="YjeF_N_dom"/>
</dbReference>
<comment type="function">
    <text evidence="18">Catalyzes the epimerization of the S- and R-forms of NAD(P)HX, a damaged form of NAD(P)H that is a result of enzymatic or heat-dependent hydration. This is a prerequisite for the S-specific NAD(P)H-hydrate dehydratase to allow the repair of both epimers of NAD(P)HX.</text>
</comment>
<keyword evidence="5 18" id="KW-0479">Metal-binding</keyword>
<comment type="cofactor">
    <cofactor evidence="17">
        <name>Mg(2+)</name>
        <dbReference type="ChEBI" id="CHEBI:18420"/>
    </cofactor>
</comment>
<sequence length="522" mass="54608">MNMLLTSAQMRALERDAIDRGTVSGVALMERAGRGVVDAVLAEWPDFGAEGQRALVLCGPGNNGGDGFVIARLLQARGWAVHVWLFGDAGRLPGDARRNHDLWASLGPVKPWDAEAILSGSQPDLIVDAVFGIGLTRPLPGVVAQVLCAERWQQEGAVRRVAVDCPSGLNLDTGTVPQMAGEEAESRADLTVTFHRAKPGHYLGRGPDLCGALRVADIGLPVPLGAVRDPEVVRLVDRPDPRSDWPLGLISKARGGGHKFNHGHVMVFAGGVGRGGAGRLAARAALRAGAGLVTLLCPPAALQENACQLNAIMLQAIRGPEELGERADTRVSGFCLGPGMGVSVRTRDMVLAVLARRDTITVLDADALSSFADAPEALFAACHPRVVLTPHEGEFARLFPDLGAAVRMERSKVEVVRQAAERAGCIMLLKGADTVIAAPDGAASLHAAAYGRSAPWLATAGAGDVLAGLIAGLAAPQGAGALMEMVEAAAWLHVECARRFGPGLIAEDLPDILPRVLQELQG</sequence>
<dbReference type="InterPro" id="IPR029056">
    <property type="entry name" value="Ribokinase-like"/>
</dbReference>
<comment type="caution">
    <text evidence="22">The sequence shown here is derived from an EMBL/GenBank/DDBJ whole genome shotgun (WGS) entry which is preliminary data.</text>
</comment>
<dbReference type="PROSITE" id="PS51383">
    <property type="entry name" value="YJEF_C_3"/>
    <property type="match status" value="1"/>
</dbReference>
<comment type="subunit">
    <text evidence="17">Homotetramer.</text>
</comment>
<feature type="domain" description="YjeF C-terminal" evidence="20">
    <location>
        <begin position="242"/>
        <end position="520"/>
    </location>
</feature>
<keyword evidence="11 18" id="KW-0413">Isomerase</keyword>
<dbReference type="EMBL" id="AWWI01000100">
    <property type="protein sequence ID" value="PIL19424.1"/>
    <property type="molecule type" value="Genomic_DNA"/>
</dbReference>
<comment type="similarity">
    <text evidence="4 19">In the C-terminal section; belongs to the NnrD/CARKD family.</text>
</comment>
<evidence type="ECO:0000256" key="1">
    <source>
        <dbReference type="ARBA" id="ARBA00000013"/>
    </source>
</evidence>
<comment type="cofactor">
    <cofactor evidence="18 19">
        <name>K(+)</name>
        <dbReference type="ChEBI" id="CHEBI:29103"/>
    </cofactor>
    <text evidence="18 19">Binds 1 potassium ion per subunit.</text>
</comment>
<evidence type="ECO:0000256" key="7">
    <source>
        <dbReference type="ARBA" id="ARBA00022840"/>
    </source>
</evidence>
<feature type="binding site" evidence="18">
    <location>
        <position position="63"/>
    </location>
    <ligand>
        <name>K(+)</name>
        <dbReference type="ChEBI" id="CHEBI:29103"/>
    </ligand>
</feature>
<dbReference type="Gene3D" id="3.40.50.10260">
    <property type="entry name" value="YjeF N-terminal domain"/>
    <property type="match status" value="1"/>
</dbReference>
<evidence type="ECO:0000256" key="18">
    <source>
        <dbReference type="HAMAP-Rule" id="MF_01966"/>
    </source>
</evidence>
<evidence type="ECO:0000256" key="13">
    <source>
        <dbReference type="ARBA" id="ARBA00023268"/>
    </source>
</evidence>
<keyword evidence="23" id="KW-1185">Reference proteome</keyword>
<evidence type="ECO:0000256" key="5">
    <source>
        <dbReference type="ARBA" id="ARBA00022723"/>
    </source>
</evidence>
<organism evidence="22 23">
    <name type="scientific">Puniceibacterium antarcticum</name>
    <dbReference type="NCBI Taxonomy" id="1206336"/>
    <lineage>
        <taxon>Bacteria</taxon>
        <taxon>Pseudomonadati</taxon>
        <taxon>Pseudomonadota</taxon>
        <taxon>Alphaproteobacteria</taxon>
        <taxon>Rhodobacterales</taxon>
        <taxon>Paracoccaceae</taxon>
        <taxon>Puniceibacterium</taxon>
    </lineage>
</organism>
<feature type="binding site" evidence="18">
    <location>
        <position position="128"/>
    </location>
    <ligand>
        <name>K(+)</name>
        <dbReference type="ChEBI" id="CHEBI:29103"/>
    </ligand>
</feature>
<evidence type="ECO:0000256" key="4">
    <source>
        <dbReference type="ARBA" id="ARBA00009524"/>
    </source>
</evidence>
<dbReference type="AlphaFoldDB" id="A0A2G8RCX1"/>
<evidence type="ECO:0000256" key="19">
    <source>
        <dbReference type="PIRNR" id="PIRNR017184"/>
    </source>
</evidence>
<evidence type="ECO:0000256" key="15">
    <source>
        <dbReference type="ARBA" id="ARBA00048238"/>
    </source>
</evidence>
<dbReference type="SUPFAM" id="SSF64153">
    <property type="entry name" value="YjeF N-terminal domain-like"/>
    <property type="match status" value="1"/>
</dbReference>
<evidence type="ECO:0000256" key="9">
    <source>
        <dbReference type="ARBA" id="ARBA00022958"/>
    </source>
</evidence>
<dbReference type="InterPro" id="IPR036652">
    <property type="entry name" value="YjeF_N_dom_sf"/>
</dbReference>
<feature type="domain" description="YjeF N-terminal" evidence="21">
    <location>
        <begin position="10"/>
        <end position="226"/>
    </location>
</feature>
<feature type="binding site" evidence="18">
    <location>
        <position position="164"/>
    </location>
    <ligand>
        <name>(6S)-NADPHX</name>
        <dbReference type="ChEBI" id="CHEBI:64076"/>
    </ligand>
</feature>
<evidence type="ECO:0000256" key="16">
    <source>
        <dbReference type="ARBA" id="ARBA00049209"/>
    </source>
</evidence>
<dbReference type="GO" id="GO:0046872">
    <property type="term" value="F:metal ion binding"/>
    <property type="evidence" value="ECO:0007669"/>
    <property type="project" value="UniProtKB-UniRule"/>
</dbReference>
<evidence type="ECO:0000256" key="10">
    <source>
        <dbReference type="ARBA" id="ARBA00023027"/>
    </source>
</evidence>
<evidence type="ECO:0000256" key="2">
    <source>
        <dbReference type="ARBA" id="ARBA00000909"/>
    </source>
</evidence>
<dbReference type="EC" id="5.1.99.6" evidence="19"/>
<feature type="binding site" evidence="18">
    <location>
        <position position="167"/>
    </location>
    <ligand>
        <name>K(+)</name>
        <dbReference type="ChEBI" id="CHEBI:29103"/>
    </ligand>
</feature>
<evidence type="ECO:0000256" key="11">
    <source>
        <dbReference type="ARBA" id="ARBA00023235"/>
    </source>
</evidence>
<keyword evidence="9 18" id="KW-0630">Potassium</keyword>
<evidence type="ECO:0000313" key="23">
    <source>
        <dbReference type="Proteomes" id="UP000231259"/>
    </source>
</evidence>
<proteinExistence type="inferred from homology"/>
<name>A0A2G8RCX1_9RHOB</name>
<dbReference type="Proteomes" id="UP000231259">
    <property type="component" value="Unassembled WGS sequence"/>
</dbReference>
<dbReference type="SUPFAM" id="SSF53613">
    <property type="entry name" value="Ribokinase-like"/>
    <property type="match status" value="1"/>
</dbReference>
<comment type="catalytic activity">
    <reaction evidence="16 17 19">
        <text>(6S)-NADPHX + ADP = AMP + phosphate + NADPH + H(+)</text>
        <dbReference type="Rhea" id="RHEA:32235"/>
        <dbReference type="ChEBI" id="CHEBI:15378"/>
        <dbReference type="ChEBI" id="CHEBI:43474"/>
        <dbReference type="ChEBI" id="CHEBI:57783"/>
        <dbReference type="ChEBI" id="CHEBI:64076"/>
        <dbReference type="ChEBI" id="CHEBI:456215"/>
        <dbReference type="ChEBI" id="CHEBI:456216"/>
        <dbReference type="EC" id="4.2.1.136"/>
    </reaction>
</comment>
<feature type="binding site" evidence="18">
    <location>
        <begin position="62"/>
        <end position="66"/>
    </location>
    <ligand>
        <name>(6S)-NADPHX</name>
        <dbReference type="ChEBI" id="CHEBI:64076"/>
    </ligand>
</feature>
<evidence type="ECO:0000256" key="14">
    <source>
        <dbReference type="ARBA" id="ARBA00025153"/>
    </source>
</evidence>
<comment type="catalytic activity">
    <reaction evidence="15 17 19">
        <text>(6S)-NADHX + ADP = AMP + phosphate + NADH + H(+)</text>
        <dbReference type="Rhea" id="RHEA:32223"/>
        <dbReference type="ChEBI" id="CHEBI:15378"/>
        <dbReference type="ChEBI" id="CHEBI:43474"/>
        <dbReference type="ChEBI" id="CHEBI:57945"/>
        <dbReference type="ChEBI" id="CHEBI:64074"/>
        <dbReference type="ChEBI" id="CHEBI:456215"/>
        <dbReference type="ChEBI" id="CHEBI:456216"/>
        <dbReference type="EC" id="4.2.1.136"/>
    </reaction>
</comment>
<dbReference type="PROSITE" id="PS51385">
    <property type="entry name" value="YJEF_N"/>
    <property type="match status" value="1"/>
</dbReference>
<dbReference type="OrthoDB" id="9806925at2"/>
<dbReference type="GO" id="GO:0046496">
    <property type="term" value="P:nicotinamide nucleotide metabolic process"/>
    <property type="evidence" value="ECO:0007669"/>
    <property type="project" value="UniProtKB-UniRule"/>
</dbReference>
<comment type="catalytic activity">
    <reaction evidence="1 18 19">
        <text>(6R)-NADHX = (6S)-NADHX</text>
        <dbReference type="Rhea" id="RHEA:32215"/>
        <dbReference type="ChEBI" id="CHEBI:64074"/>
        <dbReference type="ChEBI" id="CHEBI:64075"/>
        <dbReference type="EC" id="5.1.99.6"/>
    </reaction>
</comment>
<evidence type="ECO:0000256" key="12">
    <source>
        <dbReference type="ARBA" id="ARBA00023239"/>
    </source>
</evidence>
<dbReference type="GO" id="GO:0052856">
    <property type="term" value="F:NAD(P)HX epimerase activity"/>
    <property type="evidence" value="ECO:0007669"/>
    <property type="project" value="UniProtKB-UniRule"/>
</dbReference>
<dbReference type="InterPro" id="IPR000631">
    <property type="entry name" value="CARKD"/>
</dbReference>
<dbReference type="InterPro" id="IPR017953">
    <property type="entry name" value="Carbohydrate_kinase_pred_CS"/>
</dbReference>
<keyword evidence="6 17" id="KW-0547">Nucleotide-binding</keyword>
<dbReference type="GO" id="GO:0052855">
    <property type="term" value="F:ADP-dependent NAD(P)H-hydrate dehydratase activity"/>
    <property type="evidence" value="ECO:0007669"/>
    <property type="project" value="UniProtKB-UniRule"/>
</dbReference>
<reference evidence="22 23" key="1">
    <citation type="submission" date="2013-09" db="EMBL/GenBank/DDBJ databases">
        <title>Genome sequencing of Phaeobacter antarcticus sp. nov. SM1211.</title>
        <authorList>
            <person name="Zhang X.-Y."/>
            <person name="Liu C."/>
            <person name="Chen X.-L."/>
            <person name="Xie B.-B."/>
            <person name="Qin Q.-L."/>
            <person name="Rong J.-C."/>
            <person name="Zhang Y.-Z."/>
        </authorList>
    </citation>
    <scope>NUCLEOTIDE SEQUENCE [LARGE SCALE GENOMIC DNA]</scope>
    <source>
        <strain evidence="22 23">SM1211</strain>
    </source>
</reference>
<keyword evidence="12 17" id="KW-0456">Lyase</keyword>
<dbReference type="Gene3D" id="3.40.1190.20">
    <property type="match status" value="1"/>
</dbReference>
<dbReference type="NCBIfam" id="TIGR00196">
    <property type="entry name" value="yjeF_cterm"/>
    <property type="match status" value="1"/>
</dbReference>
<dbReference type="InterPro" id="IPR030677">
    <property type="entry name" value="Nnr"/>
</dbReference>
<evidence type="ECO:0000256" key="8">
    <source>
        <dbReference type="ARBA" id="ARBA00022857"/>
    </source>
</evidence>
<feature type="binding site" evidence="17">
    <location>
        <position position="464"/>
    </location>
    <ligand>
        <name>(6S)-NADPHX</name>
        <dbReference type="ChEBI" id="CHEBI:64076"/>
    </ligand>
</feature>
<dbReference type="GO" id="GO:0110051">
    <property type="term" value="P:metabolite repair"/>
    <property type="evidence" value="ECO:0007669"/>
    <property type="project" value="TreeGrafter"/>
</dbReference>